<organism evidence="2 3">
    <name type="scientific">Streptomyces fodineus</name>
    <dbReference type="NCBI Taxonomy" id="1904616"/>
    <lineage>
        <taxon>Bacteria</taxon>
        <taxon>Bacillati</taxon>
        <taxon>Actinomycetota</taxon>
        <taxon>Actinomycetes</taxon>
        <taxon>Kitasatosporales</taxon>
        <taxon>Streptomycetaceae</taxon>
        <taxon>Streptomyces</taxon>
    </lineage>
</organism>
<protein>
    <submittedName>
        <fullName evidence="2">Uncharacterized protein</fullName>
    </submittedName>
</protein>
<evidence type="ECO:0000313" key="2">
    <source>
        <dbReference type="EMBL" id="AOR29935.1"/>
    </source>
</evidence>
<keyword evidence="3" id="KW-1185">Reference proteome</keyword>
<dbReference type="AlphaFoldDB" id="A0A1D7Y307"/>
<dbReference type="Proteomes" id="UP000094960">
    <property type="component" value="Chromosome"/>
</dbReference>
<proteinExistence type="predicted"/>
<evidence type="ECO:0000313" key="3">
    <source>
        <dbReference type="Proteomes" id="UP000094960"/>
    </source>
</evidence>
<gene>
    <name evidence="2" type="ORF">BFF78_01535</name>
</gene>
<dbReference type="KEGG" id="spun:BFF78_01535"/>
<evidence type="ECO:0000256" key="1">
    <source>
        <dbReference type="SAM" id="MobiDB-lite"/>
    </source>
</evidence>
<sequence length="175" mass="19320">MLEMSLHRAGYEHGYLYLVPKPGDIEGVLENVYDPTDDWRTPLPEYGEVVAVWVVQKGVLVDGIDLRSYLTGCQDGARRTFAEAAERNGTDEQSPMTGVQIDWVSIASALPALCEPVAGSDAGAEEPEDGYRFRLEGPRPLPGLDSYIDALLEDWAEDEEEDFAPGLDYGENVMH</sequence>
<accession>A0A1D7Y307</accession>
<reference evidence="3" key="1">
    <citation type="submission" date="2016-09" db="EMBL/GenBank/DDBJ databases">
        <title>Streptomyces puniciscabiei strain:TW1S1 Genome sequencing and assembly.</title>
        <authorList>
            <person name="Kim M.-K."/>
            <person name="Kim S.B."/>
        </authorList>
    </citation>
    <scope>NUCLEOTIDE SEQUENCE [LARGE SCALE GENOMIC DNA]</scope>
    <source>
        <strain evidence="3">TW1S1</strain>
    </source>
</reference>
<name>A0A1D7Y307_9ACTN</name>
<feature type="region of interest" description="Disordered" evidence="1">
    <location>
        <begin position="118"/>
        <end position="137"/>
    </location>
</feature>
<dbReference type="EMBL" id="CP017248">
    <property type="protein sequence ID" value="AOR29935.1"/>
    <property type="molecule type" value="Genomic_DNA"/>
</dbReference>